<evidence type="ECO:0000313" key="2">
    <source>
        <dbReference type="EMBL" id="SPY43674.1"/>
    </source>
</evidence>
<dbReference type="Pfam" id="PF01408">
    <property type="entry name" value="GFO_IDH_MocA"/>
    <property type="match status" value="1"/>
</dbReference>
<dbReference type="RefSeq" id="WP_218563573.1">
    <property type="nucleotide sequence ID" value="NZ_UATM01000030.1"/>
</dbReference>
<protein>
    <submittedName>
        <fullName evidence="2">Oxidoreductase (NAD-binding), involved in siderophore biosynthesis</fullName>
    </submittedName>
</protein>
<dbReference type="InterPro" id="IPR051450">
    <property type="entry name" value="Gfo/Idh/MocA_Oxidoreductases"/>
</dbReference>
<accession>A0A2X1ZH10</accession>
<proteinExistence type="predicted"/>
<sequence>MKKRLKAIVCGTNFGEFYLKALKSAESDFQIAGIIGRGSERSKTLSKKYNVPLYFNVEELPSDIDLACVIVRSEGTGGDGTELCIDLLNKGINVIQEQPVYQEHLYKCYKLAREKKPYLLDCKSIFKFIKYAELCSVCKKIKYIF</sequence>
<feature type="domain" description="Gfo/Idh/MocA-like oxidoreductase N-terminal" evidence="1">
    <location>
        <begin position="6"/>
        <end position="116"/>
    </location>
</feature>
<organism evidence="2 3">
    <name type="scientific">Peptoniphilus harei</name>
    <dbReference type="NCBI Taxonomy" id="54005"/>
    <lineage>
        <taxon>Bacteria</taxon>
        <taxon>Bacillati</taxon>
        <taxon>Bacillota</taxon>
        <taxon>Tissierellia</taxon>
        <taxon>Tissierellales</taxon>
        <taxon>Peptoniphilaceae</taxon>
        <taxon>Peptoniphilus</taxon>
    </lineage>
</organism>
<dbReference type="PANTHER" id="PTHR43377">
    <property type="entry name" value="BILIVERDIN REDUCTASE A"/>
    <property type="match status" value="1"/>
</dbReference>
<evidence type="ECO:0000313" key="3">
    <source>
        <dbReference type="Proteomes" id="UP000250070"/>
    </source>
</evidence>
<dbReference type="GO" id="GO:0000166">
    <property type="term" value="F:nucleotide binding"/>
    <property type="evidence" value="ECO:0007669"/>
    <property type="project" value="InterPro"/>
</dbReference>
<dbReference type="EMBL" id="UATM01000030">
    <property type="protein sequence ID" value="SPY43674.1"/>
    <property type="molecule type" value="Genomic_DNA"/>
</dbReference>
<dbReference type="InterPro" id="IPR036291">
    <property type="entry name" value="NAD(P)-bd_dom_sf"/>
</dbReference>
<dbReference type="SUPFAM" id="SSF51735">
    <property type="entry name" value="NAD(P)-binding Rossmann-fold domains"/>
    <property type="match status" value="1"/>
</dbReference>
<gene>
    <name evidence="2" type="ORF">NCTC13076_00343</name>
</gene>
<dbReference type="Proteomes" id="UP000250070">
    <property type="component" value="Unassembled WGS sequence"/>
</dbReference>
<name>A0A2X1ZH10_9FIRM</name>
<dbReference type="AlphaFoldDB" id="A0A2X1ZH10"/>
<dbReference type="PANTHER" id="PTHR43377:SF1">
    <property type="entry name" value="BILIVERDIN REDUCTASE A"/>
    <property type="match status" value="1"/>
</dbReference>
<evidence type="ECO:0000259" key="1">
    <source>
        <dbReference type="Pfam" id="PF01408"/>
    </source>
</evidence>
<dbReference type="Gene3D" id="3.40.50.720">
    <property type="entry name" value="NAD(P)-binding Rossmann-like Domain"/>
    <property type="match status" value="1"/>
</dbReference>
<dbReference type="InterPro" id="IPR000683">
    <property type="entry name" value="Gfo/Idh/MocA-like_OxRdtase_N"/>
</dbReference>
<reference evidence="2 3" key="1">
    <citation type="submission" date="2018-06" db="EMBL/GenBank/DDBJ databases">
        <authorList>
            <consortium name="Pathogen Informatics"/>
            <person name="Doyle S."/>
        </authorList>
    </citation>
    <scope>NUCLEOTIDE SEQUENCE [LARGE SCALE GENOMIC DNA]</scope>
    <source>
        <strain evidence="2 3">NCTC13076</strain>
    </source>
</reference>